<evidence type="ECO:0000256" key="6">
    <source>
        <dbReference type="ARBA" id="ARBA00023054"/>
    </source>
</evidence>
<feature type="coiled-coil region" evidence="10">
    <location>
        <begin position="52"/>
        <end position="121"/>
    </location>
</feature>
<accession>A0AA88D6A5</accession>
<evidence type="ECO:0000256" key="3">
    <source>
        <dbReference type="ARBA" id="ARBA00022454"/>
    </source>
</evidence>
<dbReference type="FunFam" id="3.30.457.50:FF:000001">
    <property type="entry name" value="Probable kinetochore protein spc25"/>
    <property type="match status" value="1"/>
</dbReference>
<evidence type="ECO:0000256" key="7">
    <source>
        <dbReference type="ARBA" id="ARBA00023306"/>
    </source>
</evidence>
<dbReference type="GO" id="GO:0051301">
    <property type="term" value="P:cell division"/>
    <property type="evidence" value="ECO:0007669"/>
    <property type="project" value="UniProtKB-UniRule"/>
</dbReference>
<organism evidence="13 14">
    <name type="scientific">Ficus carica</name>
    <name type="common">Common fig</name>
    <dbReference type="NCBI Taxonomy" id="3494"/>
    <lineage>
        <taxon>Eukaryota</taxon>
        <taxon>Viridiplantae</taxon>
        <taxon>Streptophyta</taxon>
        <taxon>Embryophyta</taxon>
        <taxon>Tracheophyta</taxon>
        <taxon>Spermatophyta</taxon>
        <taxon>Magnoliopsida</taxon>
        <taxon>eudicotyledons</taxon>
        <taxon>Gunneridae</taxon>
        <taxon>Pentapetalae</taxon>
        <taxon>rosids</taxon>
        <taxon>fabids</taxon>
        <taxon>Rosales</taxon>
        <taxon>Moraceae</taxon>
        <taxon>Ficeae</taxon>
        <taxon>Ficus</taxon>
    </lineage>
</organism>
<feature type="domain" description="Chromosome segregation protein Spc25 C-terminal" evidence="12">
    <location>
        <begin position="158"/>
        <end position="226"/>
    </location>
</feature>
<keyword evidence="4 9" id="KW-0132">Cell division</keyword>
<protein>
    <recommendedName>
        <fullName evidence="9">Kinetochore protein SPC25</fullName>
    </recommendedName>
</protein>
<evidence type="ECO:0000256" key="9">
    <source>
        <dbReference type="RuleBase" id="RU367150"/>
    </source>
</evidence>
<comment type="function">
    <text evidence="9">Acts as a component of the essential kinetochore-associated NDC80 complex, which is required for chromosome segregation and spindle checkpoint activity.</text>
</comment>
<name>A0AA88D6A5_FICCA</name>
<dbReference type="Gene3D" id="3.30.457.50">
    <property type="entry name" value="Chromosome segregation protein Spc25"/>
    <property type="match status" value="1"/>
</dbReference>
<comment type="caution">
    <text evidence="13">The sequence shown here is derived from an EMBL/GenBank/DDBJ whole genome shotgun (WGS) entry which is preliminary data.</text>
</comment>
<dbReference type="AlphaFoldDB" id="A0AA88D6A5"/>
<keyword evidence="9" id="KW-0539">Nucleus</keyword>
<evidence type="ECO:0000256" key="5">
    <source>
        <dbReference type="ARBA" id="ARBA00022776"/>
    </source>
</evidence>
<dbReference type="InterPro" id="IPR045143">
    <property type="entry name" value="Spc25"/>
</dbReference>
<dbReference type="GO" id="GO:0007059">
    <property type="term" value="P:chromosome segregation"/>
    <property type="evidence" value="ECO:0007669"/>
    <property type="project" value="InterPro"/>
</dbReference>
<keyword evidence="6 10" id="KW-0175">Coiled coil</keyword>
<dbReference type="InterPro" id="IPR013255">
    <property type="entry name" value="Spc25_C"/>
</dbReference>
<feature type="compositionally biased region" description="Polar residues" evidence="11">
    <location>
        <begin position="239"/>
        <end position="248"/>
    </location>
</feature>
<dbReference type="Proteomes" id="UP001187192">
    <property type="component" value="Unassembled WGS sequence"/>
</dbReference>
<keyword evidence="3 9" id="KW-0158">Chromosome</keyword>
<comment type="subunit">
    <text evidence="9">Component of the NDC80 complex.</text>
</comment>
<dbReference type="EMBL" id="BTGU01000021">
    <property type="protein sequence ID" value="GMN45970.1"/>
    <property type="molecule type" value="Genomic_DNA"/>
</dbReference>
<dbReference type="GO" id="GO:0005634">
    <property type="term" value="C:nucleus"/>
    <property type="evidence" value="ECO:0007669"/>
    <property type="project" value="UniProtKB-SubCell"/>
</dbReference>
<evidence type="ECO:0000256" key="11">
    <source>
        <dbReference type="SAM" id="MobiDB-lite"/>
    </source>
</evidence>
<evidence type="ECO:0000256" key="8">
    <source>
        <dbReference type="ARBA" id="ARBA00023328"/>
    </source>
</evidence>
<reference evidence="13" key="1">
    <citation type="submission" date="2023-07" db="EMBL/GenBank/DDBJ databases">
        <title>draft genome sequence of fig (Ficus carica).</title>
        <authorList>
            <person name="Takahashi T."/>
            <person name="Nishimura K."/>
        </authorList>
    </citation>
    <scope>NUCLEOTIDE SEQUENCE</scope>
</reference>
<evidence type="ECO:0000256" key="4">
    <source>
        <dbReference type="ARBA" id="ARBA00022618"/>
    </source>
</evidence>
<keyword evidence="8 9" id="KW-0137">Centromere</keyword>
<evidence type="ECO:0000256" key="10">
    <source>
        <dbReference type="SAM" id="Coils"/>
    </source>
</evidence>
<dbReference type="PANTHER" id="PTHR14281:SF0">
    <property type="entry name" value="KINETOCHORE PROTEIN SPC25"/>
    <property type="match status" value="1"/>
</dbReference>
<evidence type="ECO:0000259" key="12">
    <source>
        <dbReference type="Pfam" id="PF08234"/>
    </source>
</evidence>
<dbReference type="Gramene" id="FCD_00018063-RA">
    <property type="protein sequence ID" value="FCD_00018063-RA:cds"/>
    <property type="gene ID" value="FCD_00018063"/>
</dbReference>
<keyword evidence="14" id="KW-1185">Reference proteome</keyword>
<keyword evidence="7 9" id="KW-0131">Cell cycle</keyword>
<keyword evidence="5 9" id="KW-0498">Mitosis</keyword>
<comment type="similarity">
    <text evidence="2 9">Belongs to the SPC25 family.</text>
</comment>
<evidence type="ECO:0000256" key="1">
    <source>
        <dbReference type="ARBA" id="ARBA00004584"/>
    </source>
</evidence>
<sequence>MDSRAEEPVSTKMESLRLACVREIPSLDQWTDAVTASLRDNLSSIRSRAHETSQSQAKIVEVKARLREAEDDLVKALSVKNRTEAKRIALIDSIAARKARVEELKRKVQDQRAKRDEYAAIISQQLSVSEETDGQNGKDEIQEAITWYNMVLGFHIEGGHGVRFIFKNISMKNPNEEFSFTVRHADDTYTLLDCDPHLDDIKELIHELNKTNGLFKFVRIMRQKFQEAAAQGFLPQPTSPRQESSMVSASAPALSMSIDRSQSLAKKSEHQVQRGEADRRFKKQNRGKGAIGSILSNESVRRSPRLAGIIRLL</sequence>
<feature type="region of interest" description="Disordered" evidence="11">
    <location>
        <begin position="232"/>
        <end position="295"/>
    </location>
</feature>
<evidence type="ECO:0000313" key="13">
    <source>
        <dbReference type="EMBL" id="GMN45970.1"/>
    </source>
</evidence>
<dbReference type="GO" id="GO:0031262">
    <property type="term" value="C:Ndc80 complex"/>
    <property type="evidence" value="ECO:0007669"/>
    <property type="project" value="InterPro"/>
</dbReference>
<dbReference type="CDD" id="cd23784">
    <property type="entry name" value="RWD_Spc25"/>
    <property type="match status" value="1"/>
</dbReference>
<evidence type="ECO:0000313" key="14">
    <source>
        <dbReference type="Proteomes" id="UP001187192"/>
    </source>
</evidence>
<feature type="compositionally biased region" description="Basic and acidic residues" evidence="11">
    <location>
        <begin position="266"/>
        <end position="279"/>
    </location>
</feature>
<proteinExistence type="inferred from homology"/>
<comment type="subcellular location">
    <subcellularLocation>
        <location evidence="1">Chromosome</location>
        <location evidence="1">Centromere</location>
    </subcellularLocation>
    <subcellularLocation>
        <location evidence="9">Nucleus</location>
    </subcellularLocation>
    <subcellularLocation>
        <location evidence="9">Chromosome</location>
        <location evidence="9">Centromere</location>
        <location evidence="9">Kinetochore</location>
    </subcellularLocation>
</comment>
<dbReference type="PANTHER" id="PTHR14281">
    <property type="entry name" value="KINETOCHORE PROTEIN SPC25-RELATED"/>
    <property type="match status" value="1"/>
</dbReference>
<gene>
    <name evidence="13" type="ORF">TIFTF001_015157</name>
</gene>
<evidence type="ECO:0000256" key="2">
    <source>
        <dbReference type="ARBA" id="ARBA00006379"/>
    </source>
</evidence>
<dbReference type="Pfam" id="PF08234">
    <property type="entry name" value="Spindle_Spc25"/>
    <property type="match status" value="1"/>
</dbReference>
<keyword evidence="9" id="KW-0995">Kinetochore</keyword>